<organism evidence="3 4">
    <name type="scientific">Sphaerisporangium rufum</name>
    <dbReference type="NCBI Taxonomy" id="1381558"/>
    <lineage>
        <taxon>Bacteria</taxon>
        <taxon>Bacillati</taxon>
        <taxon>Actinomycetota</taxon>
        <taxon>Actinomycetes</taxon>
        <taxon>Streptosporangiales</taxon>
        <taxon>Streptosporangiaceae</taxon>
        <taxon>Sphaerisporangium</taxon>
    </lineage>
</organism>
<dbReference type="InterPro" id="IPR051784">
    <property type="entry name" value="Nod_factor_ABC_transporter"/>
</dbReference>
<keyword evidence="4" id="KW-1185">Reference proteome</keyword>
<dbReference type="RefSeq" id="WP_203981860.1">
    <property type="nucleotide sequence ID" value="NZ_BOOU01000002.1"/>
</dbReference>
<gene>
    <name evidence="3" type="ORF">Sru01_01740</name>
</gene>
<evidence type="ECO:0000313" key="3">
    <source>
        <dbReference type="EMBL" id="GII75192.1"/>
    </source>
</evidence>
<name>A0A919UYK2_9ACTN</name>
<protein>
    <submittedName>
        <fullName evidence="3">Multidrug ABC transporter permease</fullName>
    </submittedName>
</protein>
<dbReference type="InterPro" id="IPR047817">
    <property type="entry name" value="ABC2_TM_bact-type"/>
</dbReference>
<dbReference type="AlphaFoldDB" id="A0A919UYK2"/>
<dbReference type="PROSITE" id="PS51012">
    <property type="entry name" value="ABC_TM2"/>
    <property type="match status" value="1"/>
</dbReference>
<feature type="transmembrane region" description="Helical" evidence="1">
    <location>
        <begin position="180"/>
        <end position="199"/>
    </location>
</feature>
<dbReference type="PANTHER" id="PTHR43229:SF6">
    <property type="entry name" value="ABC-TYPE MULTIDRUG TRANSPORT SYSTEM, PERMEASE COMPONENT"/>
    <property type="match status" value="1"/>
</dbReference>
<sequence>MITLRPHEKLLYRATPRRAAAGRRTRRPAGQALRHAGRVFAAEALKQHRRSFGSKLVVFSMLIWPVMQLAATYYTVRPLAATPGIAERWPLAADPGLLLAFLATGTLGFTFFFSLVQSAWHFSFERVTGTLELLFLSPADRLVIVVANGFGALVQNAWLFTCFMIAAFTVLDVVHVAHPAMYAVVFLALLVPAIAWGAFLNSVLIFSRDSAFLYTLLDDPMWFAAGVRLPLFALPGWIRAAGSVLPLTGSLVVVRGALLSGQTAGELAPELAALAGLSALLFAAAVLALRLGEANAQRTGRLRLF</sequence>
<feature type="transmembrane region" description="Helical" evidence="1">
    <location>
        <begin position="56"/>
        <end position="76"/>
    </location>
</feature>
<feature type="transmembrane region" description="Helical" evidence="1">
    <location>
        <begin position="142"/>
        <end position="168"/>
    </location>
</feature>
<dbReference type="Proteomes" id="UP000655287">
    <property type="component" value="Unassembled WGS sequence"/>
</dbReference>
<keyword evidence="1" id="KW-1133">Transmembrane helix</keyword>
<proteinExistence type="predicted"/>
<feature type="transmembrane region" description="Helical" evidence="1">
    <location>
        <begin position="96"/>
        <end position="116"/>
    </location>
</feature>
<accession>A0A919UYK2</accession>
<evidence type="ECO:0000313" key="4">
    <source>
        <dbReference type="Proteomes" id="UP000655287"/>
    </source>
</evidence>
<dbReference type="PANTHER" id="PTHR43229">
    <property type="entry name" value="NODULATION PROTEIN J"/>
    <property type="match status" value="1"/>
</dbReference>
<evidence type="ECO:0000256" key="1">
    <source>
        <dbReference type="SAM" id="Phobius"/>
    </source>
</evidence>
<feature type="domain" description="ABC transmembrane type-2" evidence="2">
    <location>
        <begin position="56"/>
        <end position="292"/>
    </location>
</feature>
<reference evidence="3" key="1">
    <citation type="submission" date="2021-01" db="EMBL/GenBank/DDBJ databases">
        <title>Whole genome shotgun sequence of Sphaerisporangium rufum NBRC 109079.</title>
        <authorList>
            <person name="Komaki H."/>
            <person name="Tamura T."/>
        </authorList>
    </citation>
    <scope>NUCLEOTIDE SEQUENCE</scope>
    <source>
        <strain evidence="3">NBRC 109079</strain>
    </source>
</reference>
<keyword evidence="1" id="KW-0472">Membrane</keyword>
<dbReference type="EMBL" id="BOOU01000002">
    <property type="protein sequence ID" value="GII75192.1"/>
    <property type="molecule type" value="Genomic_DNA"/>
</dbReference>
<evidence type="ECO:0000259" key="2">
    <source>
        <dbReference type="PROSITE" id="PS51012"/>
    </source>
</evidence>
<feature type="transmembrane region" description="Helical" evidence="1">
    <location>
        <begin position="271"/>
        <end position="292"/>
    </location>
</feature>
<keyword evidence="1" id="KW-0812">Transmembrane</keyword>
<comment type="caution">
    <text evidence="3">The sequence shown here is derived from an EMBL/GenBank/DDBJ whole genome shotgun (WGS) entry which is preliminary data.</text>
</comment>